<gene>
    <name evidence="1" type="ORF">FH972_026328</name>
</gene>
<evidence type="ECO:0000313" key="1">
    <source>
        <dbReference type="EMBL" id="KAB8675928.1"/>
    </source>
</evidence>
<dbReference type="AlphaFoldDB" id="A0A5N6L680"/>
<organism evidence="1 2">
    <name type="scientific">Carpinus fangiana</name>
    <dbReference type="NCBI Taxonomy" id="176857"/>
    <lineage>
        <taxon>Eukaryota</taxon>
        <taxon>Viridiplantae</taxon>
        <taxon>Streptophyta</taxon>
        <taxon>Embryophyta</taxon>
        <taxon>Tracheophyta</taxon>
        <taxon>Spermatophyta</taxon>
        <taxon>Magnoliopsida</taxon>
        <taxon>eudicotyledons</taxon>
        <taxon>Gunneridae</taxon>
        <taxon>Pentapetalae</taxon>
        <taxon>rosids</taxon>
        <taxon>fabids</taxon>
        <taxon>Fagales</taxon>
        <taxon>Betulaceae</taxon>
        <taxon>Carpinus</taxon>
    </lineage>
</organism>
<dbReference type="EMBL" id="VIBQ01000085">
    <property type="protein sequence ID" value="KAB8675928.1"/>
    <property type="molecule type" value="Genomic_DNA"/>
</dbReference>
<proteinExistence type="predicted"/>
<dbReference type="Proteomes" id="UP000327013">
    <property type="component" value="Unassembled WGS sequence"/>
</dbReference>
<reference evidence="1 2" key="1">
    <citation type="submission" date="2019-06" db="EMBL/GenBank/DDBJ databases">
        <title>A chromosomal-level reference genome of Carpinus fangiana (Coryloideae, Betulaceae).</title>
        <authorList>
            <person name="Yang X."/>
            <person name="Wang Z."/>
            <person name="Zhang L."/>
            <person name="Hao G."/>
            <person name="Liu J."/>
            <person name="Yang Y."/>
        </authorList>
    </citation>
    <scope>NUCLEOTIDE SEQUENCE [LARGE SCALE GENOMIC DNA]</scope>
    <source>
        <strain evidence="1">Cfa_2016G</strain>
        <tissue evidence="1">Leaf</tissue>
    </source>
</reference>
<sequence length="60" mass="7112">MPKLSLQEYLDDVKDGIKRAKVIIERLLELPGEDYNKENNMNAEILKVYKSIREYPFLIN</sequence>
<name>A0A5N6L680_9ROSI</name>
<protein>
    <submittedName>
        <fullName evidence="1">Uncharacterized protein</fullName>
    </submittedName>
</protein>
<evidence type="ECO:0000313" key="2">
    <source>
        <dbReference type="Proteomes" id="UP000327013"/>
    </source>
</evidence>
<accession>A0A5N6L680</accession>
<keyword evidence="2" id="KW-1185">Reference proteome</keyword>
<comment type="caution">
    <text evidence="1">The sequence shown here is derived from an EMBL/GenBank/DDBJ whole genome shotgun (WGS) entry which is preliminary data.</text>
</comment>